<dbReference type="InParanoid" id="S8EFR4"/>
<evidence type="ECO:0000313" key="3">
    <source>
        <dbReference type="Proteomes" id="UP000015241"/>
    </source>
</evidence>
<feature type="compositionally biased region" description="Polar residues" evidence="1">
    <location>
        <begin position="160"/>
        <end position="174"/>
    </location>
</feature>
<protein>
    <submittedName>
        <fullName evidence="2">Uncharacterized protein</fullName>
    </submittedName>
</protein>
<dbReference type="OrthoDB" id="10532758at2759"/>
<dbReference type="AlphaFoldDB" id="S8EFR4"/>
<feature type="region of interest" description="Disordered" evidence="1">
    <location>
        <begin position="132"/>
        <end position="174"/>
    </location>
</feature>
<dbReference type="Proteomes" id="UP000015241">
    <property type="component" value="Unassembled WGS sequence"/>
</dbReference>
<dbReference type="HOGENOM" id="CLU_368024_0_0_1"/>
<keyword evidence="3" id="KW-1185">Reference proteome</keyword>
<name>S8EFR4_FOMSC</name>
<reference evidence="2 3" key="1">
    <citation type="journal article" date="2012" name="Science">
        <title>The Paleozoic origin of enzymatic lignin decomposition reconstructed from 31 fungal genomes.</title>
        <authorList>
            <person name="Floudas D."/>
            <person name="Binder M."/>
            <person name="Riley R."/>
            <person name="Barry K."/>
            <person name="Blanchette R.A."/>
            <person name="Henrissat B."/>
            <person name="Martinez A.T."/>
            <person name="Otillar R."/>
            <person name="Spatafora J.W."/>
            <person name="Yadav J.S."/>
            <person name="Aerts A."/>
            <person name="Benoit I."/>
            <person name="Boyd A."/>
            <person name="Carlson A."/>
            <person name="Copeland A."/>
            <person name="Coutinho P.M."/>
            <person name="de Vries R.P."/>
            <person name="Ferreira P."/>
            <person name="Findley K."/>
            <person name="Foster B."/>
            <person name="Gaskell J."/>
            <person name="Glotzer D."/>
            <person name="Gorecki P."/>
            <person name="Heitman J."/>
            <person name="Hesse C."/>
            <person name="Hori C."/>
            <person name="Igarashi K."/>
            <person name="Jurgens J.A."/>
            <person name="Kallen N."/>
            <person name="Kersten P."/>
            <person name="Kohler A."/>
            <person name="Kuees U."/>
            <person name="Kumar T.K.A."/>
            <person name="Kuo A."/>
            <person name="LaButti K."/>
            <person name="Larrondo L.F."/>
            <person name="Lindquist E."/>
            <person name="Ling A."/>
            <person name="Lombard V."/>
            <person name="Lucas S."/>
            <person name="Lundell T."/>
            <person name="Martin R."/>
            <person name="McLaughlin D.J."/>
            <person name="Morgenstern I."/>
            <person name="Morin E."/>
            <person name="Murat C."/>
            <person name="Nagy L.G."/>
            <person name="Nolan M."/>
            <person name="Ohm R.A."/>
            <person name="Patyshakuliyeva A."/>
            <person name="Rokas A."/>
            <person name="Ruiz-Duenas F.J."/>
            <person name="Sabat G."/>
            <person name="Salamov A."/>
            <person name="Samejima M."/>
            <person name="Schmutz J."/>
            <person name="Slot J.C."/>
            <person name="St John F."/>
            <person name="Stenlid J."/>
            <person name="Sun H."/>
            <person name="Sun S."/>
            <person name="Syed K."/>
            <person name="Tsang A."/>
            <person name="Wiebenga A."/>
            <person name="Young D."/>
            <person name="Pisabarro A."/>
            <person name="Eastwood D.C."/>
            <person name="Martin F."/>
            <person name="Cullen D."/>
            <person name="Grigoriev I.V."/>
            <person name="Hibbett D.S."/>
        </authorList>
    </citation>
    <scope>NUCLEOTIDE SEQUENCE</scope>
    <source>
        <strain evidence="3">FP-58527</strain>
    </source>
</reference>
<feature type="region of interest" description="Disordered" evidence="1">
    <location>
        <begin position="64"/>
        <end position="115"/>
    </location>
</feature>
<feature type="compositionally biased region" description="Basic and acidic residues" evidence="1">
    <location>
        <begin position="32"/>
        <end position="46"/>
    </location>
</feature>
<organism evidence="2 3">
    <name type="scientific">Fomitopsis schrenkii</name>
    <name type="common">Brown rot fungus</name>
    <dbReference type="NCBI Taxonomy" id="2126942"/>
    <lineage>
        <taxon>Eukaryota</taxon>
        <taxon>Fungi</taxon>
        <taxon>Dikarya</taxon>
        <taxon>Basidiomycota</taxon>
        <taxon>Agaricomycotina</taxon>
        <taxon>Agaricomycetes</taxon>
        <taxon>Polyporales</taxon>
        <taxon>Fomitopsis</taxon>
    </lineage>
</organism>
<feature type="compositionally biased region" description="Polar residues" evidence="1">
    <location>
        <begin position="18"/>
        <end position="29"/>
    </location>
</feature>
<accession>S8EFR4</accession>
<evidence type="ECO:0000313" key="2">
    <source>
        <dbReference type="EMBL" id="EPT02074.1"/>
    </source>
</evidence>
<dbReference type="EMBL" id="KE504137">
    <property type="protein sequence ID" value="EPT02074.1"/>
    <property type="molecule type" value="Genomic_DNA"/>
</dbReference>
<sequence length="757" mass="84620">MFNGIRRAIRAVSPFPPISQTESHVNSNEPWLRAREPPSRVESHDGDDPDALLEAERMLQLPDVEYLDDPEILPADSPSIAGEDQPDDAHIGSNTSDAEHEEEDEDMVPASEQRVSIPSPLAYLFSDYSKSDRDVPSEVEQSASRSHSPAEEDMEDAASQEASANPPSSRQTPFESVVTTIQLGRALATHRSALSLNEDRMSIVSACSSGVGYDEDNEMMFRVDPPKRFVETKTISELAFKPTTNIDDLVERSFAREAERYYAGKISIRGCLSSVKEQDDRDQHTGWAPGSDSTWTVNHAWIDDAATRVFHRLKGVEQLELIDLEWGDVPSRARRALRSEACFTVLTHLHLVKVDFWNSNQLMCVLSDLCVNLSELRVAGCLWSVHNHTRLQISDTATLKIPRLHVYEDAHHSYRALIQWLLGRRDACEVGEAQIIWQTQDVLPVLQLVFGVATSTLKTLELRFQRIAEYAVGKEREAREEFHALPQCQCGADEEVDIDALNALQLRGAYKDSAERRVFGTAHYGAPCPSGYDYFTDDKLMGRPCGWLAERRRYLMGVDDVVIIPQAIEWLSSQPYHMERSRDNALTNIIISVDCTGGTATLFGSQEEYTKPELAVVGIATMWRLISPATETANLTIRFSGLDDLDWEAIDDALLQPLIDTDFQEVMSRSSVKFRLSFVMQTGAAVAARDADGHARPLSETIAQKLPSIEELGVWLFHFQWQAETGDVGTVTRWGINRTAECVTAPIRLDGDDAADN</sequence>
<feature type="region of interest" description="Disordered" evidence="1">
    <location>
        <begin position="16"/>
        <end position="49"/>
    </location>
</feature>
<proteinExistence type="predicted"/>
<gene>
    <name evidence="2" type="ORF">FOMPIDRAFT_1048088</name>
</gene>
<evidence type="ECO:0000256" key="1">
    <source>
        <dbReference type="SAM" id="MobiDB-lite"/>
    </source>
</evidence>